<keyword evidence="17" id="KW-1133">Transmembrane helix</keyword>
<dbReference type="PROSITE" id="PS51805">
    <property type="entry name" value="EPHD"/>
    <property type="match status" value="1"/>
</dbReference>
<comment type="caution">
    <text evidence="23">The sequence shown here is derived from an EMBL/GenBank/DDBJ whole genome shotgun (WGS) entry which is preliminary data.</text>
</comment>
<feature type="domain" description="Post-SET" evidence="20">
    <location>
        <begin position="2666"/>
        <end position="2682"/>
    </location>
</feature>
<dbReference type="Pfam" id="PF05964">
    <property type="entry name" value="FYRN"/>
    <property type="match status" value="1"/>
</dbReference>
<dbReference type="Pfam" id="PF00856">
    <property type="entry name" value="SET"/>
    <property type="match status" value="1"/>
</dbReference>
<dbReference type="PANTHER" id="PTHR45888:SF6">
    <property type="entry name" value="HL01030P-RELATED"/>
    <property type="match status" value="1"/>
</dbReference>
<feature type="region of interest" description="Disordered" evidence="16">
    <location>
        <begin position="1326"/>
        <end position="1377"/>
    </location>
</feature>
<dbReference type="SMART" id="SM00317">
    <property type="entry name" value="SET"/>
    <property type="match status" value="1"/>
</dbReference>
<evidence type="ECO:0000313" key="23">
    <source>
        <dbReference type="EMBL" id="KRX44238.1"/>
    </source>
</evidence>
<feature type="domain" description="PHD-type" evidence="18">
    <location>
        <begin position="290"/>
        <end position="345"/>
    </location>
</feature>
<evidence type="ECO:0000259" key="20">
    <source>
        <dbReference type="PROSITE" id="PS50868"/>
    </source>
</evidence>
<dbReference type="CDD" id="cd15513">
    <property type="entry name" value="PHD5_KMT2C_like"/>
    <property type="match status" value="1"/>
</dbReference>
<evidence type="ECO:0000256" key="2">
    <source>
        <dbReference type="ARBA" id="ARBA00022553"/>
    </source>
</evidence>
<feature type="transmembrane region" description="Helical" evidence="17">
    <location>
        <begin position="3036"/>
        <end position="3055"/>
    </location>
</feature>
<dbReference type="SUPFAM" id="SSF82199">
    <property type="entry name" value="SET domain"/>
    <property type="match status" value="1"/>
</dbReference>
<dbReference type="PROSITE" id="PS50888">
    <property type="entry name" value="BHLH"/>
    <property type="match status" value="1"/>
</dbReference>
<evidence type="ECO:0000256" key="14">
    <source>
        <dbReference type="PROSITE-ProRule" id="PRU00146"/>
    </source>
</evidence>
<dbReference type="InterPro" id="IPR003889">
    <property type="entry name" value="FYrich_C"/>
</dbReference>
<dbReference type="Proteomes" id="UP000055048">
    <property type="component" value="Unassembled WGS sequence"/>
</dbReference>
<dbReference type="InterPro" id="IPR034732">
    <property type="entry name" value="EPHD"/>
</dbReference>
<keyword evidence="7" id="KW-0677">Repeat</keyword>
<gene>
    <name evidence="23" type="primary">Kmt2c</name>
    <name evidence="23" type="ORF">T05_934</name>
</gene>
<feature type="compositionally biased region" description="Pro residues" evidence="16">
    <location>
        <begin position="1559"/>
        <end position="1580"/>
    </location>
</feature>
<dbReference type="STRING" id="144512.A0A0V0TZ70"/>
<comment type="subcellular location">
    <subcellularLocation>
        <location evidence="1">Nucleus</location>
    </subcellularLocation>
</comment>
<evidence type="ECO:0000256" key="9">
    <source>
        <dbReference type="ARBA" id="ARBA00022833"/>
    </source>
</evidence>
<evidence type="ECO:0000256" key="12">
    <source>
        <dbReference type="ARBA" id="ARBA00023163"/>
    </source>
</evidence>
<keyword evidence="10" id="KW-0156">Chromatin regulator</keyword>
<keyword evidence="12" id="KW-0804">Transcription</keyword>
<evidence type="ECO:0000259" key="22">
    <source>
        <dbReference type="PROSITE" id="PS51805"/>
    </source>
</evidence>
<keyword evidence="4 23" id="KW-0808">Transferase</keyword>
<dbReference type="InterPro" id="IPR046341">
    <property type="entry name" value="SET_dom_sf"/>
</dbReference>
<dbReference type="Gene3D" id="3.30.160.360">
    <property type="match status" value="1"/>
</dbReference>
<keyword evidence="3 23" id="KW-0489">Methyltransferase</keyword>
<feature type="region of interest" description="Disordered" evidence="16">
    <location>
        <begin position="1556"/>
        <end position="1599"/>
    </location>
</feature>
<name>A0A0V0TZ70_9BILA</name>
<keyword evidence="2" id="KW-0597">Phosphoprotein</keyword>
<feature type="compositionally biased region" description="Low complexity" evidence="16">
    <location>
        <begin position="888"/>
        <end position="914"/>
    </location>
</feature>
<dbReference type="InterPro" id="IPR011011">
    <property type="entry name" value="Znf_FYVE_PHD"/>
</dbReference>
<dbReference type="InterPro" id="IPR013083">
    <property type="entry name" value="Znf_RING/FYVE/PHD"/>
</dbReference>
<feature type="region of interest" description="Disordered" evidence="16">
    <location>
        <begin position="1259"/>
        <end position="1281"/>
    </location>
</feature>
<dbReference type="Gene3D" id="2.170.270.10">
    <property type="entry name" value="SET domain"/>
    <property type="match status" value="1"/>
</dbReference>
<evidence type="ECO:0000256" key="10">
    <source>
        <dbReference type="ARBA" id="ARBA00022853"/>
    </source>
</evidence>
<keyword evidence="8 14" id="KW-0863">Zinc-finger</keyword>
<dbReference type="SMART" id="SM00249">
    <property type="entry name" value="PHD"/>
    <property type="match status" value="4"/>
</dbReference>
<feature type="region of interest" description="Disordered" evidence="16">
    <location>
        <begin position="1143"/>
        <end position="1177"/>
    </location>
</feature>
<dbReference type="GO" id="GO:0005700">
    <property type="term" value="C:polytene chromosome"/>
    <property type="evidence" value="ECO:0007669"/>
    <property type="project" value="UniProtKB-ARBA"/>
</dbReference>
<proteinExistence type="predicted"/>
<dbReference type="PANTHER" id="PTHR45888">
    <property type="entry name" value="HL01030P-RELATED"/>
    <property type="match status" value="1"/>
</dbReference>
<dbReference type="PROSITE" id="PS51542">
    <property type="entry name" value="FYRN"/>
    <property type="match status" value="1"/>
</dbReference>
<evidence type="ECO:0000256" key="8">
    <source>
        <dbReference type="ARBA" id="ARBA00022771"/>
    </source>
</evidence>
<evidence type="ECO:0000256" key="17">
    <source>
        <dbReference type="SAM" id="Phobius"/>
    </source>
</evidence>
<dbReference type="PROSITE" id="PS50868">
    <property type="entry name" value="POST_SET"/>
    <property type="match status" value="1"/>
</dbReference>
<dbReference type="OrthoDB" id="308383at2759"/>
<dbReference type="InterPro" id="IPR019787">
    <property type="entry name" value="Znf_PHD-finger"/>
</dbReference>
<dbReference type="GO" id="GO:0042800">
    <property type="term" value="F:histone H3K4 methyltransferase activity"/>
    <property type="evidence" value="ECO:0007669"/>
    <property type="project" value="TreeGrafter"/>
</dbReference>
<evidence type="ECO:0000256" key="15">
    <source>
        <dbReference type="SAM" id="Coils"/>
    </source>
</evidence>
<dbReference type="GO" id="GO:0032259">
    <property type="term" value="P:methylation"/>
    <property type="evidence" value="ECO:0007669"/>
    <property type="project" value="UniProtKB-KW"/>
</dbReference>
<feature type="domain" description="BHLH" evidence="21">
    <location>
        <begin position="2869"/>
        <end position="2919"/>
    </location>
</feature>
<feature type="compositionally biased region" description="Basic residues" evidence="16">
    <location>
        <begin position="1689"/>
        <end position="1705"/>
    </location>
</feature>
<keyword evidence="17" id="KW-0472">Membrane</keyword>
<dbReference type="Pfam" id="PF00628">
    <property type="entry name" value="PHD"/>
    <property type="match status" value="1"/>
</dbReference>
<dbReference type="SMART" id="SM00541">
    <property type="entry name" value="FYRN"/>
    <property type="match status" value="1"/>
</dbReference>
<dbReference type="Gene3D" id="1.10.30.10">
    <property type="entry name" value="High mobility group box domain"/>
    <property type="match status" value="1"/>
</dbReference>
<feature type="region of interest" description="Disordered" evidence="16">
    <location>
        <begin position="1403"/>
        <end position="1432"/>
    </location>
</feature>
<dbReference type="CDD" id="cd15512">
    <property type="entry name" value="PHD4_KMT2C_like"/>
    <property type="match status" value="1"/>
</dbReference>
<evidence type="ECO:0000259" key="19">
    <source>
        <dbReference type="PROSITE" id="PS50280"/>
    </source>
</evidence>
<dbReference type="Pfam" id="PF00010">
    <property type="entry name" value="HLH"/>
    <property type="match status" value="1"/>
</dbReference>
<feature type="region of interest" description="Disordered" evidence="16">
    <location>
        <begin position="1687"/>
        <end position="1706"/>
    </location>
</feature>
<feature type="domain" description="SET" evidence="19">
    <location>
        <begin position="2542"/>
        <end position="2658"/>
    </location>
</feature>
<feature type="coiled-coil region" evidence="15">
    <location>
        <begin position="2909"/>
        <end position="2936"/>
    </location>
</feature>
<feature type="transmembrane region" description="Helical" evidence="17">
    <location>
        <begin position="3113"/>
        <end position="3137"/>
    </location>
</feature>
<evidence type="ECO:0000256" key="16">
    <source>
        <dbReference type="SAM" id="MobiDB-lite"/>
    </source>
</evidence>
<evidence type="ECO:0000256" key="3">
    <source>
        <dbReference type="ARBA" id="ARBA00022603"/>
    </source>
</evidence>
<feature type="domain" description="PHD-type" evidence="18">
    <location>
        <begin position="213"/>
        <end position="263"/>
    </location>
</feature>
<evidence type="ECO:0000256" key="7">
    <source>
        <dbReference type="ARBA" id="ARBA00022737"/>
    </source>
</evidence>
<dbReference type="InterPro" id="IPR036910">
    <property type="entry name" value="HMG_box_dom_sf"/>
</dbReference>
<feature type="region of interest" description="Disordered" evidence="16">
    <location>
        <begin position="86"/>
        <end position="109"/>
    </location>
</feature>
<keyword evidence="13" id="KW-0539">Nucleus</keyword>
<dbReference type="GO" id="GO:0045944">
    <property type="term" value="P:positive regulation of transcription by RNA polymerase II"/>
    <property type="evidence" value="ECO:0007669"/>
    <property type="project" value="TreeGrafter"/>
</dbReference>
<keyword evidence="9" id="KW-0862">Zinc</keyword>
<evidence type="ECO:0000256" key="4">
    <source>
        <dbReference type="ARBA" id="ARBA00022679"/>
    </source>
</evidence>
<dbReference type="GO" id="GO:0044666">
    <property type="term" value="C:MLL3/4 complex"/>
    <property type="evidence" value="ECO:0007669"/>
    <property type="project" value="TreeGrafter"/>
</dbReference>
<sequence>MQFNILQKKTSFLNAHATMKHWGYAFKEAYLRFKFKITHLIVVYYLSDEVDLSYSHTSVEPISLPPQNMITGHALPENVSRKKISTFKRNSASKGKGGSTSSRSIVDKRRSQKCAKNRRNAVQTITEILNHHLAPNVAKHKEDDEYIHSVVVTSVKDSYVFCRDMCVVCGSFGRGQEGHMVACTQCGQCYHTYCANVTLNSVIVHRGWRCLDCTVCEGCGTGDDEQHLLLCDECDVSYHMYCLDPPLDSIPQGAWRCKWCSTCQFCGATPPNGMLDSIKNLRACFKCASLYSCCFCHLQYKEEDMIILCDICHRWSHANCNGLCAEDILKKGLDAGFICVYCRPGDACSSAAMHFVIEGVLLTKSGLSTVQWRPKPAASPVCSAVYNSTRSFESLQNATADGFSELSTSQIMIQDGVVSASPDMEKLDFEFSSNSDMTIYESQNGLDSFGSVDRQKRVRNRKLFKVGIGGFHTRLARSRYDKLQEECVATASPEMMGNSLGGNAQLDNNAVAAGDSIVEEGHDKPKRRKRNRRKVVLEDYYPSYIQEAFFGISAEESSYTNGGNVNGPAPFPMSPFDLQEQDIAFAIPRSPDTEINSEVIKNAESSSQVYKLRNANVLPEVCLNEAIDMNENEEIFPHELQNHDFTNLLDMLMQADMDPIVSNTDISAIDSVEMDTLMDNVFDAELKRASELTETQLLANSAAAAAEMHQPNGRCLKDLTAMCGDNAPTPFVSLPVEIGTAASQQMAPKNFNEQQTDLIGNMAGNIFPNSNNSSNSNNVNSDNMIGGGMVESTAVRPRMCESPPVEAKNYLDRWLQDEPLGDRSSIAAVLYANLNAPDLKTRYPCWPDRAKCIAKIWRSLNQDHRQQYVQMARENRSLMRQECKARRQQQQQQQQQQQPCLLASSPAVRRSSSSGGQLMKLIESSSPPSMVNCAATSDTASNPMSGATPAPMPLNISVADETSHRADIPMKPHFPVIRDFFPFQQRLHNQHHPNQQHFPTHLIHHNHQPQEDQQRQLKNFTMNFSQREFFQNHDGTAGTVAHHQHQQQRKFSLPEDGLAFAVQKNDVIKQPVDHQYGMMVNSGESFRLGKAEPLDALGRRASCPSSAEALVGMAACCNNSLSSALAPAPVLSPSQAQILTREMRSPPVSWSQANRIDHHHQQQQQQPQQPQQQGQFGCAAQAKLLPRTPVVGDGHELMTGMRNQQGQNHSNKQQQDNKLAQVAQSVETTMHEEWLMQTVGSLEHQQKSLESELNQLRRTKKNTASKQRQMRKNGVEPPQADQAALASLTQTIGERQKLLERIRKQLKTHNSLVQDYQQQDKRVDGALSIAGGGSGQSSSYPAPAQSPVPSPAYQPAVSPMDCGFAAEPGHTAPPRSEQAFMAPTAGRQRHFNFVQPMLVDHHQHLPQQQQQQQQQQQPPHYPQQQQRHYEQQHPNLHPQSALTAANFGVLAMNGASGLVAGQTVAPEPSPSAVGAEMMKPTMMNITAPPYYQRMVPVRVPLDSTVAVAPGLAPPPPLPDPPLPPEFAAAYVNEGIIHYSMPGRRFAPHPLGDVAVGAAAPPPSLPVQPPPAQAAPPPPPPYHHHHQQQQPEVKKRKRIRRKKSEIKEQILTCCKAYDGIPDDETVLSRTKCLNLCSMSRCYGSEVVATVKDLLDRVSDDEYGEATEAVLHMFSKIYPTDQCYDFDGSRRKGKGQLSRKRSRRSNKAKSFCGNEDAVDEMGELTDHQWFYYLQQLPPLTIVEPESRFDTAITHFYGVTPLTDCKGLVEGTLGKVTLSFAEDYYRRSCGGDGARNNSLVRMAESTTRGQIEKSFSNVKVENDFLFENRSSNSPDELIYSDGSGDEENLPCYPYLKPEMSADGRLSPNFRLVAPVPVRAVPGDPPAGALNKTINEYVQSQQSRVVTLTLDSAAASNVSNVLRNLACLLNVDVPELFDLQIDTPPHTPDRVLSREYAETQRRFCCYCATALQQAMVKKNLAELGFTPKNDDSDEVVFCSDACFVQFAVSRKMPISPGNPSKVLPNKTVITSGFENALERSNSSSMSICTANQLRIAESENSRHRLVNNVKLDEIIRSVVGTSKVYTGTSKESVVHVRDLPRLKDTVEVESENQDASHYESKIEKKLKGARWQLYNNCQKSLLKVLACNTPEALWKEMLSIFWLPQSLPQDTRICELCSRMGDGETEVCGRLLNMDAGRWVHVNCVLWSAEVYETMDGGLVNVEQAVRRASVTRCVLCDLPGATIPCYKMKCGSNFHLHCAVDSRCTFMMDKTMFCFEHPPLCRDKILYNLAVFRKVYIERDDEQLLSKLYQQSESGEYAMRIGSLLFHHVGQLLPEQLNRFHTKDCIFPVDYTVSRIYWSTFHPRRRQIYQCHIGEFEGAPLFSVTAKYPGTPEVRYQSKSINEVWQNNILTPLQGLRNCNDILKLFPSYISGESFFGLFEPSIQKMLESLPGIDSLVTYEFKYGRSLWMEPPLVLNPSGSARCEPCFRTYIKRSRKLNAMSAHSIQSLLAFSGMPSDGYFYSFGNKQSLVAKCYQYRKLKQEWKSNVYLARSKIQGLGLFANRDVEMNAMVIEYVGEVIRNEVAERREKSYQKRNRGVYMFRLDSDHVIDATVAGGPARYINHSCDPNCIAERIDFDRESRIVIMSCRPICKGEELTYDYQFDFEDELNKLPCLCRAPNCRNKEAVYMKMQTGCASCVRFTTFAEGTILALRMVSSQSFGYYTGGQHVENFAPNNACMASSPNEEFYFAVPDEQQQFVSSGPQATTYWDNSCNLNVVNPVEFQWTTDHYYPLTNWNSAPTAAAAYTHGVGNVVDEGAVPARTFIFNGQSCWNLMAEDSAIAVVKNNQIEEADEEELASADTGTVSKNRNPCRRRCAHSVIERRYRSSINERIAELKTLVIGPSARASKSTVLRAAIDKLKQLKQLNDSLRAENEQLKACCTCSPFSLSMHSLDFGQNNFDISVSSTEELNNNSNNSSVSTNSKFTLFLLFACVVIVNPFHMVSQISTVGVAPLGKLWNAPLLKSVDISRIRAEIIENNILRILLLSVINGLVVALVIVKLRFCRRLILKDPTCPKVKSRSLTVLGDDRGREDSPPPVPAPMVMRCSQFKRTFAEQLLQILLTFFHFILLPVNLFCLLSNVDDEEQKSADMGKFHYSNPTTLLQHFTDDKPHLSRFADKKRYSSIELALNSVKLAAKVDNKLEKPILVNVYCMAALQIRLLPWIGNSLAKLLYNRANQEYRKVESDLNVCWLFTSIGKKFFFNLNLNDKQFWLLKPDSISLLTWHFRQHVILKCAKILLKRNEGYYLEKKCSKETEEYLNFVKHSRDEFKKKRLFGVTMSNQETDYFWYVSFILFGFGQDHRASLMDERNLLKDIQELATSAVQEACCKAAIACHLGTSSENKENIVCEILQLCMDVHQSMMSSSVADYPLENITLVLAVDWCLKALIVSSEMNVHLLVNKNCTNADVNGKHMFRLLLKQKRRFISNLQPFLSRETIRYEAIGCLLDGMNPTFVQKLLMKYAKVDQFDRPWTCTNNSGGIEKWLFSLGPQQWLTSLLLSEEN</sequence>
<dbReference type="InterPro" id="IPR036638">
    <property type="entry name" value="HLH_DNA-bd_sf"/>
</dbReference>
<evidence type="ECO:0000259" key="21">
    <source>
        <dbReference type="PROSITE" id="PS50888"/>
    </source>
</evidence>
<feature type="compositionally biased region" description="Low complexity" evidence="16">
    <location>
        <begin position="1405"/>
        <end position="1426"/>
    </location>
</feature>
<dbReference type="InterPro" id="IPR003616">
    <property type="entry name" value="Post-SET_dom"/>
</dbReference>
<dbReference type="PROSITE" id="PS50016">
    <property type="entry name" value="ZF_PHD_2"/>
    <property type="match status" value="3"/>
</dbReference>
<feature type="compositionally biased region" description="Basic residues" evidence="16">
    <location>
        <begin position="1259"/>
        <end position="1271"/>
    </location>
</feature>
<dbReference type="InterPro" id="IPR011598">
    <property type="entry name" value="bHLH_dom"/>
</dbReference>
<keyword evidence="15" id="KW-0175">Coiled coil</keyword>
<reference evidence="23 24" key="1">
    <citation type="submission" date="2015-01" db="EMBL/GenBank/DDBJ databases">
        <title>Evolution of Trichinella species and genotypes.</title>
        <authorList>
            <person name="Korhonen P.K."/>
            <person name="Edoardo P."/>
            <person name="Giuseppe L.R."/>
            <person name="Gasser R.B."/>
        </authorList>
    </citation>
    <scope>NUCLEOTIDE SEQUENCE [LARGE SCALE GENOMIC DNA]</scope>
    <source>
        <strain evidence="23">ISS417</strain>
    </source>
</reference>
<feature type="domain" description="PHD-type" evidence="22">
    <location>
        <begin position="2167"/>
        <end position="2275"/>
    </location>
</feature>
<feature type="compositionally biased region" description="Polar residues" evidence="16">
    <location>
        <begin position="923"/>
        <end position="945"/>
    </location>
</feature>
<evidence type="ECO:0000256" key="13">
    <source>
        <dbReference type="ARBA" id="ARBA00023242"/>
    </source>
</evidence>
<dbReference type="GO" id="GO:0008270">
    <property type="term" value="F:zinc ion binding"/>
    <property type="evidence" value="ECO:0007669"/>
    <property type="project" value="UniProtKB-KW"/>
</dbReference>
<dbReference type="SMART" id="SM00353">
    <property type="entry name" value="HLH"/>
    <property type="match status" value="1"/>
</dbReference>
<evidence type="ECO:0000256" key="11">
    <source>
        <dbReference type="ARBA" id="ARBA00023015"/>
    </source>
</evidence>
<evidence type="ECO:0000313" key="24">
    <source>
        <dbReference type="Proteomes" id="UP000055048"/>
    </source>
</evidence>
<keyword evidence="5" id="KW-0949">S-adenosyl-L-methionine</keyword>
<evidence type="ECO:0000259" key="18">
    <source>
        <dbReference type="PROSITE" id="PS50016"/>
    </source>
</evidence>
<evidence type="ECO:0000256" key="5">
    <source>
        <dbReference type="ARBA" id="ARBA00022691"/>
    </source>
</evidence>
<keyword evidence="6" id="KW-0479">Metal-binding</keyword>
<dbReference type="SUPFAM" id="SSF47459">
    <property type="entry name" value="HLH, helix-loop-helix DNA-binding domain"/>
    <property type="match status" value="1"/>
</dbReference>
<dbReference type="GO" id="GO:0046983">
    <property type="term" value="F:protein dimerization activity"/>
    <property type="evidence" value="ECO:0007669"/>
    <property type="project" value="InterPro"/>
</dbReference>
<dbReference type="SUPFAM" id="SSF57903">
    <property type="entry name" value="FYVE/PHD zinc finger"/>
    <property type="match status" value="3"/>
</dbReference>
<dbReference type="Pfam" id="PF13832">
    <property type="entry name" value="zf-HC5HC2H_2"/>
    <property type="match status" value="1"/>
</dbReference>
<feature type="compositionally biased region" description="Low complexity" evidence="16">
    <location>
        <begin position="1162"/>
        <end position="1175"/>
    </location>
</feature>
<dbReference type="GO" id="GO:0003713">
    <property type="term" value="F:transcription coactivator activity"/>
    <property type="evidence" value="ECO:0007669"/>
    <property type="project" value="TreeGrafter"/>
</dbReference>
<feature type="compositionally biased region" description="Low complexity" evidence="16">
    <location>
        <begin position="1203"/>
        <end position="1214"/>
    </location>
</feature>
<dbReference type="SMART" id="SM00542">
    <property type="entry name" value="FYRC"/>
    <property type="match status" value="1"/>
</dbReference>
<keyword evidence="24" id="KW-1185">Reference proteome</keyword>
<dbReference type="Gene3D" id="3.30.40.10">
    <property type="entry name" value="Zinc/RING finger domain, C3HC4 (zinc finger)"/>
    <property type="match status" value="4"/>
</dbReference>
<dbReference type="InterPro" id="IPR001965">
    <property type="entry name" value="Znf_PHD"/>
</dbReference>
<evidence type="ECO:0000256" key="6">
    <source>
        <dbReference type="ARBA" id="ARBA00022723"/>
    </source>
</evidence>
<feature type="region of interest" description="Disordered" evidence="16">
    <location>
        <begin position="1190"/>
        <end position="1220"/>
    </location>
</feature>
<dbReference type="EMBL" id="JYDJ01000101">
    <property type="protein sequence ID" value="KRX44238.1"/>
    <property type="molecule type" value="Genomic_DNA"/>
</dbReference>
<dbReference type="CDD" id="cd19171">
    <property type="entry name" value="SET_KMT2C_2D"/>
    <property type="match status" value="1"/>
</dbReference>
<keyword evidence="17" id="KW-0812">Transmembrane</keyword>
<dbReference type="Pfam" id="PF05965">
    <property type="entry name" value="FYRC"/>
    <property type="match status" value="1"/>
</dbReference>
<organism evidence="23 24">
    <name type="scientific">Trichinella murrelli</name>
    <dbReference type="NCBI Taxonomy" id="144512"/>
    <lineage>
        <taxon>Eukaryota</taxon>
        <taxon>Metazoa</taxon>
        <taxon>Ecdysozoa</taxon>
        <taxon>Nematoda</taxon>
        <taxon>Enoplea</taxon>
        <taxon>Dorylaimia</taxon>
        <taxon>Trichinellida</taxon>
        <taxon>Trichinellidae</taxon>
        <taxon>Trichinella</taxon>
    </lineage>
</organism>
<dbReference type="Gene3D" id="4.10.280.10">
    <property type="entry name" value="Helix-loop-helix DNA-binding domain"/>
    <property type="match status" value="1"/>
</dbReference>
<dbReference type="PROSITE" id="PS51543">
    <property type="entry name" value="FYRC"/>
    <property type="match status" value="1"/>
</dbReference>
<dbReference type="FunFam" id="3.30.40.10:FF:000002">
    <property type="entry name" value="Histone-lysine N-methyltransferase"/>
    <property type="match status" value="1"/>
</dbReference>
<accession>A0A0V0TZ70</accession>
<protein>
    <submittedName>
        <fullName evidence="23">Histone-lysine N-methyltransferase 2C</fullName>
    </submittedName>
</protein>
<keyword evidence="11" id="KW-0805">Transcription regulation</keyword>
<feature type="region of interest" description="Disordered" evidence="16">
    <location>
        <begin position="885"/>
        <end position="949"/>
    </location>
</feature>
<evidence type="ECO:0000256" key="1">
    <source>
        <dbReference type="ARBA" id="ARBA00004123"/>
    </source>
</evidence>
<dbReference type="PROSITE" id="PS50280">
    <property type="entry name" value="SET"/>
    <property type="match status" value="1"/>
</dbReference>
<dbReference type="InterPro" id="IPR001214">
    <property type="entry name" value="SET_dom"/>
</dbReference>
<feature type="domain" description="PHD-type" evidence="18">
    <location>
        <begin position="163"/>
        <end position="216"/>
    </location>
</feature>
<dbReference type="InterPro" id="IPR003888">
    <property type="entry name" value="FYrich_N"/>
</dbReference>